<evidence type="ECO:0000256" key="1">
    <source>
        <dbReference type="ARBA" id="ARBA00023002"/>
    </source>
</evidence>
<dbReference type="InterPro" id="IPR020843">
    <property type="entry name" value="ER"/>
</dbReference>
<dbReference type="OrthoDB" id="9792162at2"/>
<evidence type="ECO:0000313" key="4">
    <source>
        <dbReference type="Proteomes" id="UP000318937"/>
    </source>
</evidence>
<dbReference type="CDD" id="cd05289">
    <property type="entry name" value="MDR_like_2"/>
    <property type="match status" value="1"/>
</dbReference>
<protein>
    <submittedName>
        <fullName evidence="3">NADP-dependent oxidoreductase</fullName>
    </submittedName>
</protein>
<name>A0A544SI05_9BACI</name>
<feature type="domain" description="Enoyl reductase (ER)" evidence="2">
    <location>
        <begin position="11"/>
        <end position="327"/>
    </location>
</feature>
<gene>
    <name evidence="3" type="ORF">FG383_20065</name>
</gene>
<proteinExistence type="predicted"/>
<dbReference type="SMART" id="SM00829">
    <property type="entry name" value="PKS_ER"/>
    <property type="match status" value="1"/>
</dbReference>
<evidence type="ECO:0000259" key="2">
    <source>
        <dbReference type="SMART" id="SM00829"/>
    </source>
</evidence>
<dbReference type="InterPro" id="IPR036291">
    <property type="entry name" value="NAD(P)-bd_dom_sf"/>
</dbReference>
<accession>A0A544SI05</accession>
<dbReference type="PANTHER" id="PTHR11695">
    <property type="entry name" value="ALCOHOL DEHYDROGENASE RELATED"/>
    <property type="match status" value="1"/>
</dbReference>
<dbReference type="GO" id="GO:0008270">
    <property type="term" value="F:zinc ion binding"/>
    <property type="evidence" value="ECO:0007669"/>
    <property type="project" value="InterPro"/>
</dbReference>
<dbReference type="RefSeq" id="WP_142609393.1">
    <property type="nucleotide sequence ID" value="NZ_VDGG01000077.1"/>
</dbReference>
<dbReference type="PROSITE" id="PS01162">
    <property type="entry name" value="QOR_ZETA_CRYSTAL"/>
    <property type="match status" value="1"/>
</dbReference>
<dbReference type="Gene3D" id="3.90.180.10">
    <property type="entry name" value="Medium-chain alcohol dehydrogenases, catalytic domain"/>
    <property type="match status" value="1"/>
</dbReference>
<keyword evidence="1" id="KW-0560">Oxidoreductase</keyword>
<dbReference type="SUPFAM" id="SSF51735">
    <property type="entry name" value="NAD(P)-binding Rossmann-fold domains"/>
    <property type="match status" value="1"/>
</dbReference>
<dbReference type="Proteomes" id="UP000318937">
    <property type="component" value="Unassembled WGS sequence"/>
</dbReference>
<reference evidence="3 4" key="1">
    <citation type="submission" date="2019-05" db="EMBL/GenBank/DDBJ databases">
        <title>Psychrobacillus vulpis sp. nov., a new species isolated from feces of a red fox that inhabits in The Tablas de Daimiel Natural Park, Albacete, Spain.</title>
        <authorList>
            <person name="Rodriguez M."/>
            <person name="Reina J.C."/>
            <person name="Bejar V."/>
            <person name="Llamas I."/>
        </authorList>
    </citation>
    <scope>NUCLEOTIDE SEQUENCE [LARGE SCALE GENOMIC DNA]</scope>
    <source>
        <strain evidence="3 4">NHI-2</strain>
    </source>
</reference>
<dbReference type="Pfam" id="PF13602">
    <property type="entry name" value="ADH_zinc_N_2"/>
    <property type="match status" value="1"/>
</dbReference>
<dbReference type="PANTHER" id="PTHR11695:SF294">
    <property type="entry name" value="RETICULON-4-INTERACTING PROTEIN 1, MITOCHONDRIAL"/>
    <property type="match status" value="1"/>
</dbReference>
<dbReference type="EMBL" id="VDGG01000077">
    <property type="protein sequence ID" value="TQR04792.1"/>
    <property type="molecule type" value="Genomic_DNA"/>
</dbReference>
<keyword evidence="4" id="KW-1185">Reference proteome</keyword>
<dbReference type="Pfam" id="PF08240">
    <property type="entry name" value="ADH_N"/>
    <property type="match status" value="1"/>
</dbReference>
<sequence>MRALVIEAYKKEPTFIDRPLPKVGNNEVLVKIHAASINPLDTKIRKGELKLLLHYDMPLTLGNDFAGTIIEVGKDVTKFNVGDEVYGRPRSNKIGTFAEYLSVHEEDIAIKPKNLSFEEAASIPLVGLTSYQALYDILKVKNDQKILIHAGSGGVGTFAIQLAKEMGAYVATTASEGSNLAKSLGADEVINYKKENFEDIIKNYDAVMDSIGGATLEKSFLTVKKGGKIVSISGTPNSRFAKEMGLGPFKKMLLSLASAKITSLEKKHDVEYTFLFMKHSRQQLQVLTELLESRKIKPTIDKIFPFEEAIKAINYVETGKSKGKVILTIVDQQSNSKEEITLP</sequence>
<evidence type="ECO:0000313" key="3">
    <source>
        <dbReference type="EMBL" id="TQR04792.1"/>
    </source>
</evidence>
<dbReference type="InterPro" id="IPR013154">
    <property type="entry name" value="ADH-like_N"/>
</dbReference>
<comment type="caution">
    <text evidence="3">The sequence shown here is derived from an EMBL/GenBank/DDBJ whole genome shotgun (WGS) entry which is preliminary data.</text>
</comment>
<dbReference type="GO" id="GO:0016491">
    <property type="term" value="F:oxidoreductase activity"/>
    <property type="evidence" value="ECO:0007669"/>
    <property type="project" value="UniProtKB-KW"/>
</dbReference>
<dbReference type="InterPro" id="IPR002364">
    <property type="entry name" value="Quin_OxRdtase/zeta-crystal_CS"/>
</dbReference>
<organism evidence="3 4">
    <name type="scientific">Psychrobacillus soli</name>
    <dbReference type="NCBI Taxonomy" id="1543965"/>
    <lineage>
        <taxon>Bacteria</taxon>
        <taxon>Bacillati</taxon>
        <taxon>Bacillota</taxon>
        <taxon>Bacilli</taxon>
        <taxon>Bacillales</taxon>
        <taxon>Bacillaceae</taxon>
        <taxon>Psychrobacillus</taxon>
    </lineage>
</organism>
<dbReference type="SUPFAM" id="SSF50129">
    <property type="entry name" value="GroES-like"/>
    <property type="match status" value="1"/>
</dbReference>
<dbReference type="InterPro" id="IPR011032">
    <property type="entry name" value="GroES-like_sf"/>
</dbReference>
<dbReference type="InterPro" id="IPR050700">
    <property type="entry name" value="YIM1/Zinc_Alcohol_DH_Fams"/>
</dbReference>
<dbReference type="Gene3D" id="3.40.50.720">
    <property type="entry name" value="NAD(P)-binding Rossmann-like Domain"/>
    <property type="match status" value="1"/>
</dbReference>
<dbReference type="AlphaFoldDB" id="A0A544SI05"/>